<comment type="caution">
    <text evidence="1">The sequence shown here is derived from an EMBL/GenBank/DDBJ whole genome shotgun (WGS) entry which is preliminary data.</text>
</comment>
<proteinExistence type="predicted"/>
<keyword evidence="2" id="KW-1185">Reference proteome</keyword>
<accession>A0A4Y2AME6</accession>
<dbReference type="PANTHER" id="PTHR42921:SF1">
    <property type="entry name" value="ACETOACETYL-COA SYNTHETASE"/>
    <property type="match status" value="1"/>
</dbReference>
<protein>
    <recommendedName>
        <fullName evidence="3">Acetoacetyl-CoA synthetase</fullName>
    </recommendedName>
</protein>
<reference evidence="1 2" key="1">
    <citation type="journal article" date="2019" name="Sci. Rep.">
        <title>Orb-weaving spider Araneus ventricosus genome elucidates the spidroin gene catalogue.</title>
        <authorList>
            <person name="Kono N."/>
            <person name="Nakamura H."/>
            <person name="Ohtoshi R."/>
            <person name="Moran D.A.P."/>
            <person name="Shinohara A."/>
            <person name="Yoshida Y."/>
            <person name="Fujiwara M."/>
            <person name="Mori M."/>
            <person name="Tomita M."/>
            <person name="Arakawa K."/>
        </authorList>
    </citation>
    <scope>NUCLEOTIDE SEQUENCE [LARGE SCALE GENOMIC DNA]</scope>
</reference>
<dbReference type="AlphaFoldDB" id="A0A4Y2AME6"/>
<dbReference type="EMBL" id="BGPR01080940">
    <property type="protein sequence ID" value="GBL80900.1"/>
    <property type="molecule type" value="Genomic_DNA"/>
</dbReference>
<dbReference type="OrthoDB" id="6434691at2759"/>
<dbReference type="GO" id="GO:0030729">
    <property type="term" value="F:acetoacetate-CoA ligase activity"/>
    <property type="evidence" value="ECO:0007669"/>
    <property type="project" value="TreeGrafter"/>
</dbReference>
<evidence type="ECO:0000313" key="1">
    <source>
        <dbReference type="EMBL" id="GBL80900.1"/>
    </source>
</evidence>
<organism evidence="1 2">
    <name type="scientific">Araneus ventricosus</name>
    <name type="common">Orbweaver spider</name>
    <name type="synonym">Epeira ventricosa</name>
    <dbReference type="NCBI Taxonomy" id="182803"/>
    <lineage>
        <taxon>Eukaryota</taxon>
        <taxon>Metazoa</taxon>
        <taxon>Ecdysozoa</taxon>
        <taxon>Arthropoda</taxon>
        <taxon>Chelicerata</taxon>
        <taxon>Arachnida</taxon>
        <taxon>Araneae</taxon>
        <taxon>Araneomorphae</taxon>
        <taxon>Entelegynae</taxon>
        <taxon>Araneoidea</taxon>
        <taxon>Araneidae</taxon>
        <taxon>Araneus</taxon>
    </lineage>
</organism>
<evidence type="ECO:0000313" key="2">
    <source>
        <dbReference type="Proteomes" id="UP000499080"/>
    </source>
</evidence>
<dbReference type="Proteomes" id="UP000499080">
    <property type="component" value="Unassembled WGS sequence"/>
</dbReference>
<gene>
    <name evidence="1" type="ORF">AVEN_141445_1</name>
</gene>
<evidence type="ECO:0008006" key="3">
    <source>
        <dbReference type="Google" id="ProtNLM"/>
    </source>
</evidence>
<name>A0A4Y2AME6_ARAVE</name>
<sequence length="86" mass="10523">METNDTAELNGNINGDILERPTILIWDKKIPDTELEKFQKYISKKYNQHLDSYWDLHKWTVENFKDYWKEMWDYFDIIASAPYEEV</sequence>
<dbReference type="PANTHER" id="PTHR42921">
    <property type="entry name" value="ACETOACETYL-COA SYNTHETASE"/>
    <property type="match status" value="1"/>
</dbReference>